<dbReference type="EC" id="2.7.1.182" evidence="15"/>
<dbReference type="EMBL" id="PGGS01000112">
    <property type="protein sequence ID" value="PNH08881.1"/>
    <property type="molecule type" value="Genomic_DNA"/>
</dbReference>
<evidence type="ECO:0000259" key="18">
    <source>
        <dbReference type="PROSITE" id="PS50865"/>
    </source>
</evidence>
<feature type="domain" description="MYND-type" evidence="18">
    <location>
        <begin position="528"/>
        <end position="574"/>
    </location>
</feature>
<name>A0A2J8A8Q1_9CHLO</name>
<keyword evidence="8 17" id="KW-0863">Zinc-finger</keyword>
<protein>
    <recommendedName>
        <fullName evidence="15">phytol kinase</fullName>
        <ecNumber evidence="15">2.7.1.182</ecNumber>
    </recommendedName>
</protein>
<evidence type="ECO:0000256" key="6">
    <source>
        <dbReference type="ARBA" id="ARBA00022692"/>
    </source>
</evidence>
<accession>A0A2J8A8Q1</accession>
<dbReference type="Proteomes" id="UP000236333">
    <property type="component" value="Unassembled WGS sequence"/>
</dbReference>
<evidence type="ECO:0000256" key="2">
    <source>
        <dbReference type="ARBA" id="ARBA00010794"/>
    </source>
</evidence>
<comment type="catalytic activity">
    <reaction evidence="16">
        <text>phytol + CTP = phytyl phosphate + CDP + H(+)</text>
        <dbReference type="Rhea" id="RHEA:38055"/>
        <dbReference type="ChEBI" id="CHEBI:15378"/>
        <dbReference type="ChEBI" id="CHEBI:17327"/>
        <dbReference type="ChEBI" id="CHEBI:37563"/>
        <dbReference type="ChEBI" id="CHEBI:58069"/>
        <dbReference type="ChEBI" id="CHEBI:75483"/>
        <dbReference type="EC" id="2.7.1.182"/>
    </reaction>
</comment>
<keyword evidence="7" id="KW-0479">Metal-binding</keyword>
<comment type="pathway">
    <text evidence="14">Cofactor biosynthesis; tocopherol biosynthesis.</text>
</comment>
<evidence type="ECO:0000256" key="1">
    <source>
        <dbReference type="ARBA" id="ARBA00004508"/>
    </source>
</evidence>
<evidence type="ECO:0000256" key="5">
    <source>
        <dbReference type="ARBA" id="ARBA00022679"/>
    </source>
</evidence>
<dbReference type="OrthoDB" id="550206at2759"/>
<evidence type="ECO:0000256" key="7">
    <source>
        <dbReference type="ARBA" id="ARBA00022723"/>
    </source>
</evidence>
<organism evidence="19 20">
    <name type="scientific">Tetrabaena socialis</name>
    <dbReference type="NCBI Taxonomy" id="47790"/>
    <lineage>
        <taxon>Eukaryota</taxon>
        <taxon>Viridiplantae</taxon>
        <taxon>Chlorophyta</taxon>
        <taxon>core chlorophytes</taxon>
        <taxon>Chlorophyceae</taxon>
        <taxon>CS clade</taxon>
        <taxon>Chlamydomonadales</taxon>
        <taxon>Tetrabaenaceae</taxon>
        <taxon>Tetrabaena</taxon>
    </lineage>
</organism>
<dbReference type="GO" id="GO:0009507">
    <property type="term" value="C:chloroplast"/>
    <property type="evidence" value="ECO:0007669"/>
    <property type="project" value="UniProtKB-SubCell"/>
</dbReference>
<evidence type="ECO:0000256" key="16">
    <source>
        <dbReference type="ARBA" id="ARBA00048889"/>
    </source>
</evidence>
<comment type="similarity">
    <text evidence="2">Belongs to the polyprenol kinase family.</text>
</comment>
<keyword evidence="12" id="KW-1133">Transmembrane helix</keyword>
<dbReference type="GO" id="GO:0016020">
    <property type="term" value="C:membrane"/>
    <property type="evidence" value="ECO:0007669"/>
    <property type="project" value="UniProtKB-SubCell"/>
</dbReference>
<gene>
    <name evidence="19" type="ORF">TSOC_004548</name>
</gene>
<evidence type="ECO:0000256" key="15">
    <source>
        <dbReference type="ARBA" id="ARBA00039024"/>
    </source>
</evidence>
<reference evidence="19 20" key="1">
    <citation type="journal article" date="2017" name="Mol. Biol. Evol.">
        <title>The 4-celled Tetrabaena socialis nuclear genome reveals the essential components for genetic control of cell number at the origin of multicellularity in the volvocine lineage.</title>
        <authorList>
            <person name="Featherston J."/>
            <person name="Arakaki Y."/>
            <person name="Hanschen E.R."/>
            <person name="Ferris P.J."/>
            <person name="Michod R.E."/>
            <person name="Olson B.J.S.C."/>
            <person name="Nozaki H."/>
            <person name="Durand P.M."/>
        </authorList>
    </citation>
    <scope>NUCLEOTIDE SEQUENCE [LARGE SCALE GENOMIC DNA]</scope>
    <source>
        <strain evidence="19 20">NIES-571</strain>
    </source>
</reference>
<dbReference type="InterPro" id="IPR002893">
    <property type="entry name" value="Znf_MYND"/>
</dbReference>
<evidence type="ECO:0000256" key="13">
    <source>
        <dbReference type="ARBA" id="ARBA00023136"/>
    </source>
</evidence>
<comment type="subcellular location">
    <subcellularLocation>
        <location evidence="1">Plastid</location>
        <location evidence="1">Chloroplast membrane</location>
        <topology evidence="1">Multi-pass membrane protein</topology>
    </subcellularLocation>
</comment>
<keyword evidence="4" id="KW-0934">Plastid</keyword>
<keyword evidence="10" id="KW-0862">Zinc</keyword>
<keyword evidence="9" id="KW-0418">Kinase</keyword>
<keyword evidence="3" id="KW-0150">Chloroplast</keyword>
<evidence type="ECO:0000256" key="3">
    <source>
        <dbReference type="ARBA" id="ARBA00022528"/>
    </source>
</evidence>
<dbReference type="PROSITE" id="PS50865">
    <property type="entry name" value="ZF_MYND_2"/>
    <property type="match status" value="1"/>
</dbReference>
<dbReference type="AlphaFoldDB" id="A0A2J8A8Q1"/>
<evidence type="ECO:0000313" key="19">
    <source>
        <dbReference type="EMBL" id="PNH08881.1"/>
    </source>
</evidence>
<dbReference type="InterPro" id="IPR039606">
    <property type="entry name" value="Phytol/farnesol_kinase"/>
</dbReference>
<evidence type="ECO:0000256" key="11">
    <source>
        <dbReference type="ARBA" id="ARBA00022946"/>
    </source>
</evidence>
<evidence type="ECO:0000313" key="20">
    <source>
        <dbReference type="Proteomes" id="UP000236333"/>
    </source>
</evidence>
<evidence type="ECO:0000256" key="12">
    <source>
        <dbReference type="ARBA" id="ARBA00022989"/>
    </source>
</evidence>
<dbReference type="PANTHER" id="PTHR32523">
    <property type="entry name" value="PHYTOL KINASE 1, CHLOROPLASTIC"/>
    <property type="match status" value="1"/>
</dbReference>
<keyword evidence="6" id="KW-0812">Transmembrane</keyword>
<evidence type="ECO:0000256" key="9">
    <source>
        <dbReference type="ARBA" id="ARBA00022777"/>
    </source>
</evidence>
<evidence type="ECO:0000256" key="10">
    <source>
        <dbReference type="ARBA" id="ARBA00022833"/>
    </source>
</evidence>
<keyword evidence="20" id="KW-1185">Reference proteome</keyword>
<evidence type="ECO:0000256" key="14">
    <source>
        <dbReference type="ARBA" id="ARBA00024015"/>
    </source>
</evidence>
<dbReference type="Gene3D" id="6.10.140.2220">
    <property type="match status" value="1"/>
</dbReference>
<dbReference type="GO" id="GO:0008270">
    <property type="term" value="F:zinc ion binding"/>
    <property type="evidence" value="ECO:0007669"/>
    <property type="project" value="UniProtKB-KW"/>
</dbReference>
<dbReference type="PANTHER" id="PTHR32523:SF8">
    <property type="entry name" value="DOLICHOL KINASE"/>
    <property type="match status" value="1"/>
</dbReference>
<dbReference type="Pfam" id="PF01753">
    <property type="entry name" value="zf-MYND"/>
    <property type="match status" value="1"/>
</dbReference>
<sequence length="584" mass="61672">MPNAVRQAVEESWDLVANNVGGWLQLKPNLPHALISACCAVPLTPPLGPRAAVSLLLRLARLAVASGNVWDAAAQLLGQPLLPPHEHEMRVLLGSEAHDSLEYAWRLLCWRLAADPPAWAAEAGAECWRLVAAALGRNVLQWASPGQLRLVGKWLRAPRLEMLQPDERLPPAPPPGLAAALAGGLLPSLERLLRRAGEEPDGQESMVVRGMLDAEQPGNLWAHLLAYGEPRQAAALVATLGKLLRRACLVQDGTKEAIWDRVFLFRVCLDILKLQLTAKTGPSHAAENQLGRLLGVTTCDWLPALSRQALQLIACQAASGINSGSKSLAARLNPLLLWPQLLAFRFQGAGGAGAAAGPVAETAAADDAGASIAGGDAGGRLLLLEDMRVVELLGGLLRLSKPWLTEADASPFRTMLAGCCYGVAAACPDAVLQAAGSYAWHPELVRALPGGVRERYFSVHAECADALAAMLEGGGAGGGGNGSEEPRCTRERLLAAVARRQHQGELGILAAALVPPAEACSLLRTCSYRGCTRLAGDSEAEAQLQACGRCGAAWYCCRECQLAHWRDGGHREVCARGALARSAG</sequence>
<dbReference type="SUPFAM" id="SSF144232">
    <property type="entry name" value="HIT/MYND zinc finger-like"/>
    <property type="match status" value="1"/>
</dbReference>
<keyword evidence="11" id="KW-0809">Transit peptide</keyword>
<comment type="caution">
    <text evidence="19">The sequence shown here is derived from an EMBL/GenBank/DDBJ whole genome shotgun (WGS) entry which is preliminary data.</text>
</comment>
<evidence type="ECO:0000256" key="17">
    <source>
        <dbReference type="PROSITE-ProRule" id="PRU00134"/>
    </source>
</evidence>
<proteinExistence type="inferred from homology"/>
<dbReference type="GO" id="GO:0010276">
    <property type="term" value="F:phytol kinase activity"/>
    <property type="evidence" value="ECO:0007669"/>
    <property type="project" value="UniProtKB-EC"/>
</dbReference>
<evidence type="ECO:0000256" key="8">
    <source>
        <dbReference type="ARBA" id="ARBA00022771"/>
    </source>
</evidence>
<keyword evidence="13" id="KW-0472">Membrane</keyword>
<keyword evidence="5" id="KW-0808">Transferase</keyword>
<evidence type="ECO:0000256" key="4">
    <source>
        <dbReference type="ARBA" id="ARBA00022640"/>
    </source>
</evidence>